<keyword evidence="3" id="KW-1185">Reference proteome</keyword>
<dbReference type="RefSeq" id="WP_253209635.1">
    <property type="nucleotide sequence ID" value="NZ_JAHLEM010000878.1"/>
</dbReference>
<dbReference type="Pfam" id="PF00180">
    <property type="entry name" value="Iso_dh"/>
    <property type="match status" value="1"/>
</dbReference>
<feature type="non-terminal residue" evidence="2">
    <location>
        <position position="1"/>
    </location>
</feature>
<evidence type="ECO:0000259" key="1">
    <source>
        <dbReference type="Pfam" id="PF00180"/>
    </source>
</evidence>
<dbReference type="Gene3D" id="3.40.718.10">
    <property type="entry name" value="Isopropylmalate Dehydrogenase"/>
    <property type="match status" value="1"/>
</dbReference>
<feature type="domain" description="Isopropylmalate dehydrogenase-like" evidence="1">
    <location>
        <begin position="1"/>
        <end position="52"/>
    </location>
</feature>
<dbReference type="GO" id="GO:0003862">
    <property type="term" value="F:3-isopropylmalate dehydrogenase activity"/>
    <property type="evidence" value="ECO:0007669"/>
    <property type="project" value="UniProtKB-EC"/>
</dbReference>
<evidence type="ECO:0000313" key="2">
    <source>
        <dbReference type="EMBL" id="MBU3870888.1"/>
    </source>
</evidence>
<gene>
    <name evidence="2" type="ORF">KN815_44630</name>
</gene>
<dbReference type="SUPFAM" id="SSF53659">
    <property type="entry name" value="Isocitrate/Isopropylmalate dehydrogenase-like"/>
    <property type="match status" value="1"/>
</dbReference>
<dbReference type="Proteomes" id="UP000720508">
    <property type="component" value="Unassembled WGS sequence"/>
</dbReference>
<proteinExistence type="predicted"/>
<comment type="caution">
    <text evidence="2">The sequence shown here is derived from an EMBL/GenBank/DDBJ whole genome shotgun (WGS) entry which is preliminary data.</text>
</comment>
<keyword evidence="2" id="KW-0560">Oxidoreductase</keyword>
<evidence type="ECO:0000313" key="3">
    <source>
        <dbReference type="Proteomes" id="UP000720508"/>
    </source>
</evidence>
<dbReference type="EMBL" id="JAHLEM010000878">
    <property type="protein sequence ID" value="MBU3870888.1"/>
    <property type="molecule type" value="Genomic_DNA"/>
</dbReference>
<sequence>DIAGTGKADPTATVLSVALLLSHLGYADEAARIEAAVADDLAGRDAAAPRTTDEIGDALAARVSG</sequence>
<dbReference type="InterPro" id="IPR024084">
    <property type="entry name" value="IsoPropMal-DH-like_dom"/>
</dbReference>
<organism evidence="2 3">
    <name type="scientific">Streptomyces niphimycinicus</name>
    <dbReference type="NCBI Taxonomy" id="2842201"/>
    <lineage>
        <taxon>Bacteria</taxon>
        <taxon>Bacillati</taxon>
        <taxon>Actinomycetota</taxon>
        <taxon>Actinomycetes</taxon>
        <taxon>Kitasatosporales</taxon>
        <taxon>Streptomycetaceae</taxon>
        <taxon>Streptomyces</taxon>
    </lineage>
</organism>
<protein>
    <submittedName>
        <fullName evidence="2">3-isopropylmalate dehydrogenase</fullName>
        <ecNumber evidence="2">1.1.1.85</ecNumber>
    </submittedName>
</protein>
<accession>A0ABS6CVF3</accession>
<name>A0ABS6CVF3_9ACTN</name>
<dbReference type="EC" id="1.1.1.85" evidence="2"/>
<reference evidence="2 3" key="1">
    <citation type="submission" date="2021-06" db="EMBL/GenBank/DDBJ databases">
        <authorList>
            <person name="Pan X."/>
        </authorList>
    </citation>
    <scope>NUCLEOTIDE SEQUENCE [LARGE SCALE GENOMIC DNA]</scope>
    <source>
        <strain evidence="2 3">4503</strain>
    </source>
</reference>